<sequence length="222" mass="24932">MKAKHVMIGGSSGGGKTTYAREMYAKHNGVSIWVNHNDEDGLTSRDVDGARVARSFSEAKDLVTSCTTQRELRRLRIDYRCSDPTKGVADSRQLALAIADATDAEVCTQIIVDEGHTVLPDDEDTSAVKTGNPLAKILHEDRDENVKGVVMTQDPTELYYPPIKNCKYFVWCGEVKTWHRGYLRYYGLNEVDLPTEDWRYVVIKPTDPPQVIDRGTTSEEYA</sequence>
<evidence type="ECO:0000313" key="1">
    <source>
        <dbReference type="EMBL" id="QCC47434.1"/>
    </source>
</evidence>
<protein>
    <submittedName>
        <fullName evidence="2">Uncharacterized protein</fullName>
    </submittedName>
</protein>
<name>A0A1H5T1B0_9EURY</name>
<dbReference type="KEGG" id="hlm:DV707_07035"/>
<reference evidence="1 4" key="2">
    <citation type="journal article" date="2019" name="Nat. Commun.">
        <title>A new type of DNA phosphorothioation-based antiviral system in archaea.</title>
        <authorList>
            <person name="Xiong L."/>
            <person name="Liu S."/>
            <person name="Chen S."/>
            <person name="Xiao Y."/>
            <person name="Zhu B."/>
            <person name="Gao Y."/>
            <person name="Zhang Y."/>
            <person name="Chen B."/>
            <person name="Luo J."/>
            <person name="Deng Z."/>
            <person name="Chen X."/>
            <person name="Wang L."/>
            <person name="Chen S."/>
        </authorList>
    </citation>
    <scope>NUCLEOTIDE SEQUENCE [LARGE SCALE GENOMIC DNA]</scope>
    <source>
        <strain evidence="1 4">CGMCC 1.10331</strain>
    </source>
</reference>
<dbReference type="OrthoDB" id="285717at2157"/>
<dbReference type="GeneID" id="39857827"/>
<dbReference type="RefSeq" id="WP_103989965.1">
    <property type="nucleotide sequence ID" value="NZ_CP031311.1"/>
</dbReference>
<evidence type="ECO:0000313" key="3">
    <source>
        <dbReference type="Proteomes" id="UP000236740"/>
    </source>
</evidence>
<reference evidence="2 3" key="1">
    <citation type="submission" date="2016-10" db="EMBL/GenBank/DDBJ databases">
        <authorList>
            <person name="de Groot N.N."/>
        </authorList>
    </citation>
    <scope>NUCLEOTIDE SEQUENCE [LARGE SCALE GENOMIC DNA]</scope>
    <source>
        <strain evidence="2 3">CGMCC 1.10331</strain>
    </source>
</reference>
<dbReference type="Proteomes" id="UP000236740">
    <property type="component" value="Unassembled WGS sequence"/>
</dbReference>
<keyword evidence="3" id="KW-1185">Reference proteome</keyword>
<gene>
    <name evidence="1" type="ORF">DV707_07035</name>
    <name evidence="2" type="ORF">SAMN04488133_0141</name>
</gene>
<accession>A0A1H5T1B0</accession>
<evidence type="ECO:0000313" key="2">
    <source>
        <dbReference type="EMBL" id="SEF56565.1"/>
    </source>
</evidence>
<dbReference type="Gene3D" id="3.40.50.300">
    <property type="entry name" value="P-loop containing nucleotide triphosphate hydrolases"/>
    <property type="match status" value="1"/>
</dbReference>
<dbReference type="AlphaFoldDB" id="A0A1H5T1B0"/>
<proteinExistence type="predicted"/>
<dbReference type="Proteomes" id="UP000296733">
    <property type="component" value="Chromosome"/>
</dbReference>
<dbReference type="EMBL" id="FNVN01000001">
    <property type="protein sequence ID" value="SEF56565.1"/>
    <property type="molecule type" value="Genomic_DNA"/>
</dbReference>
<dbReference type="InterPro" id="IPR027417">
    <property type="entry name" value="P-loop_NTPase"/>
</dbReference>
<evidence type="ECO:0000313" key="4">
    <source>
        <dbReference type="Proteomes" id="UP000296733"/>
    </source>
</evidence>
<organism evidence="2 3">
    <name type="scientific">Halobellus limi</name>
    <dbReference type="NCBI Taxonomy" id="699433"/>
    <lineage>
        <taxon>Archaea</taxon>
        <taxon>Methanobacteriati</taxon>
        <taxon>Methanobacteriota</taxon>
        <taxon>Stenosarchaea group</taxon>
        <taxon>Halobacteria</taxon>
        <taxon>Halobacteriales</taxon>
        <taxon>Haloferacaceae</taxon>
        <taxon>Halobellus</taxon>
    </lineage>
</organism>
<dbReference type="SUPFAM" id="SSF52540">
    <property type="entry name" value="P-loop containing nucleoside triphosphate hydrolases"/>
    <property type="match status" value="1"/>
</dbReference>
<dbReference type="EMBL" id="CP031311">
    <property type="protein sequence ID" value="QCC47434.1"/>
    <property type="molecule type" value="Genomic_DNA"/>
</dbReference>